<organism evidence="2 3">
    <name type="scientific">Prosthecomicrobium pneumaticum</name>
    <dbReference type="NCBI Taxonomy" id="81895"/>
    <lineage>
        <taxon>Bacteria</taxon>
        <taxon>Pseudomonadati</taxon>
        <taxon>Pseudomonadota</taxon>
        <taxon>Alphaproteobacteria</taxon>
        <taxon>Hyphomicrobiales</taxon>
        <taxon>Kaistiaceae</taxon>
        <taxon>Prosthecomicrobium</taxon>
    </lineage>
</organism>
<dbReference type="NCBIfam" id="NF038353">
    <property type="entry name" value="FxLYD_dom"/>
    <property type="match status" value="1"/>
</dbReference>
<reference evidence="2 3" key="1">
    <citation type="submission" date="2020-08" db="EMBL/GenBank/DDBJ databases">
        <title>Genomic Encyclopedia of Type Strains, Phase IV (KMG-IV): sequencing the most valuable type-strain genomes for metagenomic binning, comparative biology and taxonomic classification.</title>
        <authorList>
            <person name="Goeker M."/>
        </authorList>
    </citation>
    <scope>NUCLEOTIDE SEQUENCE [LARGE SCALE GENOMIC DNA]</scope>
    <source>
        <strain evidence="2 3">DSM 16268</strain>
    </source>
</reference>
<protein>
    <submittedName>
        <fullName evidence="2">Uncharacterized protein</fullName>
    </submittedName>
</protein>
<comment type="caution">
    <text evidence="2">The sequence shown here is derived from an EMBL/GenBank/DDBJ whole genome shotgun (WGS) entry which is preliminary data.</text>
</comment>
<proteinExistence type="predicted"/>
<evidence type="ECO:0000313" key="2">
    <source>
        <dbReference type="EMBL" id="MBB5754776.1"/>
    </source>
</evidence>
<dbReference type="RefSeq" id="WP_183858210.1">
    <property type="nucleotide sequence ID" value="NZ_JACHOO010000010.1"/>
</dbReference>
<dbReference type="EMBL" id="JACHOO010000010">
    <property type="protein sequence ID" value="MBB5754776.1"/>
    <property type="molecule type" value="Genomic_DNA"/>
</dbReference>
<name>A0A7W9L3Q0_9HYPH</name>
<evidence type="ECO:0000256" key="1">
    <source>
        <dbReference type="SAM" id="SignalP"/>
    </source>
</evidence>
<dbReference type="InterPro" id="IPR047676">
    <property type="entry name" value="FxLYD_dom"/>
</dbReference>
<evidence type="ECO:0000313" key="3">
    <source>
        <dbReference type="Proteomes" id="UP000523821"/>
    </source>
</evidence>
<dbReference type="Proteomes" id="UP000523821">
    <property type="component" value="Unassembled WGS sequence"/>
</dbReference>
<feature type="signal peptide" evidence="1">
    <location>
        <begin position="1"/>
        <end position="19"/>
    </location>
</feature>
<gene>
    <name evidence="2" type="ORF">GGQ63_003868</name>
</gene>
<keyword evidence="1" id="KW-0732">Signal</keyword>
<sequence>MRAALTFLLLLAAAPAAFAAGKPFTTGMSELTVTGTAASIMFEVTNVGTAPVRDVKLECIFYNASGYSVGTATADGGAIAAGASIYKKLATSTTSGAASADCSVASFAPAE</sequence>
<dbReference type="AlphaFoldDB" id="A0A7W9L3Q0"/>
<feature type="chain" id="PRO_5030970477" evidence="1">
    <location>
        <begin position="20"/>
        <end position="111"/>
    </location>
</feature>
<accession>A0A7W9L3Q0</accession>
<keyword evidence="3" id="KW-1185">Reference proteome</keyword>